<dbReference type="AlphaFoldDB" id="B3RMK1"/>
<dbReference type="eggNOG" id="ENOG502QR0N">
    <property type="taxonomic scope" value="Eukaryota"/>
</dbReference>
<dbReference type="STRING" id="10228.B3RMK1"/>
<feature type="compositionally biased region" description="Polar residues" evidence="1">
    <location>
        <begin position="511"/>
        <end position="520"/>
    </location>
</feature>
<keyword evidence="2" id="KW-0472">Membrane</keyword>
<evidence type="ECO:0000256" key="1">
    <source>
        <dbReference type="SAM" id="MobiDB-lite"/>
    </source>
</evidence>
<organism evidence="3 4">
    <name type="scientific">Trichoplax adhaerens</name>
    <name type="common">Trichoplax reptans</name>
    <dbReference type="NCBI Taxonomy" id="10228"/>
    <lineage>
        <taxon>Eukaryota</taxon>
        <taxon>Metazoa</taxon>
        <taxon>Placozoa</taxon>
        <taxon>Uniplacotomia</taxon>
        <taxon>Trichoplacea</taxon>
        <taxon>Trichoplacidae</taxon>
        <taxon>Trichoplax</taxon>
    </lineage>
</organism>
<evidence type="ECO:0000313" key="4">
    <source>
        <dbReference type="Proteomes" id="UP000009022"/>
    </source>
</evidence>
<keyword evidence="2" id="KW-0812">Transmembrane</keyword>
<dbReference type="GeneID" id="6751425"/>
<dbReference type="PhylomeDB" id="B3RMK1"/>
<dbReference type="InParanoid" id="B3RMK1"/>
<evidence type="ECO:0000256" key="2">
    <source>
        <dbReference type="SAM" id="Phobius"/>
    </source>
</evidence>
<feature type="compositionally biased region" description="Basic and acidic residues" evidence="1">
    <location>
        <begin position="495"/>
        <end position="510"/>
    </location>
</feature>
<dbReference type="PANTHER" id="PTHR33538">
    <property type="entry name" value="PROTEIN GAMETE EXPRESSED 1"/>
    <property type="match status" value="1"/>
</dbReference>
<dbReference type="PANTHER" id="PTHR33538:SF2">
    <property type="entry name" value="PROTEIN GAMETE EXPRESSED 1"/>
    <property type="match status" value="1"/>
</dbReference>
<feature type="region of interest" description="Disordered" evidence="1">
    <location>
        <begin position="484"/>
        <end position="566"/>
    </location>
</feature>
<dbReference type="Proteomes" id="UP000009022">
    <property type="component" value="Unassembled WGS sequence"/>
</dbReference>
<feature type="transmembrane region" description="Helical" evidence="2">
    <location>
        <begin position="287"/>
        <end position="307"/>
    </location>
</feature>
<sequence>MALTEILRHGYKEILGAIILLGLSLVCNSDFSSNKYEQPAFEIVSSENIKHGRNYLSQLRKWSETAQCWHEALMQFQRGCKHLSSIDQSRLAISLTNCHLAQSGHPIFPCSNNQSIEECTQTMDKADFIIYTEFFTNSISICFFIRNQQWQENTEFIINQLSISSLETAKKLKKSLQYHEQLLQKQHNSLENQKLIIQNERLLKESIKNSTEDMTDILAKTNSKAQENYQTIRAAFSSLGNNLRYLTSLQMLLLGEFSTIYTSIYYVIGVSLAYLLTTTPSTANARIWLYLVLTINVIFERVLTAILHSYRPVDNKIKDTIYSTTWIGRRIFIGICTMILVISYIKYRDYKKINNALLEKITKQNMEIKALLNNKSPLAKEDGRLLSDIDSPNAITKQNVEIKALLNKKLLFPEKEDTLPDVDSANENSSAKILNKHLGKQMKRNQQHQVVAKSKNLSSLRDSGISDDCESDFEMRAIVHPETSGRLKPKSAVNDTKKIPNGEATPERMTRSPTRYNLRQQFGYKMNATKRENSTVKPSRKEKRSNSVKSSRGLPSAKMELFSEED</sequence>
<dbReference type="KEGG" id="tad:TRIADDRAFT_53976"/>
<dbReference type="InterPro" id="IPR040346">
    <property type="entry name" value="GEX1/Brambleberry"/>
</dbReference>
<name>B3RMK1_TRIAD</name>
<proteinExistence type="predicted"/>
<dbReference type="HOGENOM" id="CLU_509363_0_0_1"/>
<accession>B3RMK1</accession>
<feature type="transmembrane region" description="Helical" evidence="2">
    <location>
        <begin position="251"/>
        <end position="275"/>
    </location>
</feature>
<protein>
    <recommendedName>
        <fullName evidence="5">Protein brambleberry</fullName>
    </recommendedName>
</protein>
<reference evidence="3 4" key="1">
    <citation type="journal article" date="2008" name="Nature">
        <title>The Trichoplax genome and the nature of placozoans.</title>
        <authorList>
            <person name="Srivastava M."/>
            <person name="Begovic E."/>
            <person name="Chapman J."/>
            <person name="Putnam N.H."/>
            <person name="Hellsten U."/>
            <person name="Kawashima T."/>
            <person name="Kuo A."/>
            <person name="Mitros T."/>
            <person name="Salamov A."/>
            <person name="Carpenter M.L."/>
            <person name="Signorovitch A.Y."/>
            <person name="Moreno M.A."/>
            <person name="Kamm K."/>
            <person name="Grimwood J."/>
            <person name="Schmutz J."/>
            <person name="Shapiro H."/>
            <person name="Grigoriev I.V."/>
            <person name="Buss L.W."/>
            <person name="Schierwater B."/>
            <person name="Dellaporta S.L."/>
            <person name="Rokhsar D.S."/>
        </authorList>
    </citation>
    <scope>NUCLEOTIDE SEQUENCE [LARGE SCALE GENOMIC DNA]</scope>
    <source>
        <strain evidence="3 4">Grell-BS-1999</strain>
    </source>
</reference>
<keyword evidence="2" id="KW-1133">Transmembrane helix</keyword>
<dbReference type="CTD" id="6751425"/>
<dbReference type="OrthoDB" id="377549at2759"/>
<gene>
    <name evidence="3" type="ORF">TRIADDRAFT_53976</name>
</gene>
<dbReference type="RefSeq" id="XP_002110210.1">
    <property type="nucleotide sequence ID" value="XM_002110174.1"/>
</dbReference>
<evidence type="ECO:0008006" key="5">
    <source>
        <dbReference type="Google" id="ProtNLM"/>
    </source>
</evidence>
<evidence type="ECO:0000313" key="3">
    <source>
        <dbReference type="EMBL" id="EDV28376.1"/>
    </source>
</evidence>
<feature type="transmembrane region" description="Helical" evidence="2">
    <location>
        <begin position="327"/>
        <end position="345"/>
    </location>
</feature>
<dbReference type="EMBL" id="DS985242">
    <property type="protein sequence ID" value="EDV28376.1"/>
    <property type="molecule type" value="Genomic_DNA"/>
</dbReference>
<keyword evidence="4" id="KW-1185">Reference proteome</keyword>